<organism evidence="1">
    <name type="scientific">freshwater metagenome</name>
    <dbReference type="NCBI Taxonomy" id="449393"/>
    <lineage>
        <taxon>unclassified sequences</taxon>
        <taxon>metagenomes</taxon>
        <taxon>ecological metagenomes</taxon>
    </lineage>
</organism>
<dbReference type="EMBL" id="CAEZYC010000081">
    <property type="protein sequence ID" value="CAB4716162.1"/>
    <property type="molecule type" value="Genomic_DNA"/>
</dbReference>
<dbReference type="AlphaFoldDB" id="A0A6J6QZ65"/>
<accession>A0A6J6QZ65</accession>
<evidence type="ECO:0000313" key="1">
    <source>
        <dbReference type="EMBL" id="CAB4716162.1"/>
    </source>
</evidence>
<reference evidence="1" key="1">
    <citation type="submission" date="2020-05" db="EMBL/GenBank/DDBJ databases">
        <authorList>
            <person name="Chiriac C."/>
            <person name="Salcher M."/>
            <person name="Ghai R."/>
            <person name="Kavagutti S V."/>
        </authorList>
    </citation>
    <scope>NUCLEOTIDE SEQUENCE</scope>
</reference>
<name>A0A6J6QZ65_9ZZZZ</name>
<gene>
    <name evidence="1" type="ORF">UFOPK2648_01164</name>
</gene>
<sequence length="63" mass="6449">MAMFTWPPRESLASNSVTVCPFSAKVRAASNPPGPPPMTATFLALAAGSISCGNSNSRPVEGL</sequence>
<protein>
    <submittedName>
        <fullName evidence="1">Unannotated protein</fullName>
    </submittedName>
</protein>
<proteinExistence type="predicted"/>